<dbReference type="InterPro" id="IPR036249">
    <property type="entry name" value="Thioredoxin-like_sf"/>
</dbReference>
<dbReference type="InterPro" id="IPR019734">
    <property type="entry name" value="TPR_rpt"/>
</dbReference>
<gene>
    <name evidence="4" type="primary">dsbD_1</name>
    <name evidence="4" type="ORF">ENSA5_48660</name>
</gene>
<evidence type="ECO:0000313" key="4">
    <source>
        <dbReference type="EMBL" id="PRP92448.1"/>
    </source>
</evidence>
<dbReference type="PROSITE" id="PS50005">
    <property type="entry name" value="TPR"/>
    <property type="match status" value="1"/>
</dbReference>
<dbReference type="InterPro" id="IPR011990">
    <property type="entry name" value="TPR-like_helical_dom_sf"/>
</dbReference>
<dbReference type="PANTHER" id="PTHR32234:SF0">
    <property type="entry name" value="THIOL:DISULFIDE INTERCHANGE PROTEIN DSBD"/>
    <property type="match status" value="1"/>
</dbReference>
<dbReference type="SMART" id="SM00028">
    <property type="entry name" value="TPR"/>
    <property type="match status" value="3"/>
</dbReference>
<dbReference type="Proteomes" id="UP000237968">
    <property type="component" value="Unassembled WGS sequence"/>
</dbReference>
<dbReference type="GO" id="GO:0006950">
    <property type="term" value="P:response to stress"/>
    <property type="evidence" value="ECO:0007669"/>
    <property type="project" value="UniProtKB-ARBA"/>
</dbReference>
<dbReference type="EC" id="1.8.1.8" evidence="4"/>
<dbReference type="Pfam" id="PF13899">
    <property type="entry name" value="Thioredoxin_7"/>
    <property type="match status" value="1"/>
</dbReference>
<evidence type="ECO:0000259" key="3">
    <source>
        <dbReference type="PROSITE" id="PS51352"/>
    </source>
</evidence>
<keyword evidence="1" id="KW-0802">TPR repeat</keyword>
<sequence>MCQDGGVKRLPPTILLCLASLASSPGCGEDHEAPHGPEFHFGPAPEQGPASAAPADVHADEADETDVAEVADEAAAPGVREDGSIVSAVQWFEGGLEQALARAESEGKLVFVDVGAYWCPPCHELDEKTFTDPRVGRWLAERAIAVHVDAEKGEGPDLVERYQVQAYPTLLMLEANGIEKGRLVDFIEPEALLTKLEALAGGDNVLTELEAAVAAAPDDVEARYRLGHAYVLAARRDEAETLYASVVANDADNAKGLASKVGYDLAMFFTLKLDNDPETAIRELEALQAKFPTSSEATKAHRMIGRAYCQLGKPDEAAAALEAMVAADPDDVGRKSSFGWFAFRQNCRPDAGLAAVLAGIEQAPEDAELRYLEAELRRLLGEPELALAAMEAALEREPESAYYRRQVRRFEALARGDAEPAH</sequence>
<evidence type="ECO:0000313" key="5">
    <source>
        <dbReference type="Proteomes" id="UP000237968"/>
    </source>
</evidence>
<evidence type="ECO:0000256" key="2">
    <source>
        <dbReference type="SAM" id="MobiDB-lite"/>
    </source>
</evidence>
<dbReference type="GO" id="GO:0047134">
    <property type="term" value="F:protein-disulfide reductase [NAD(P)H] activity"/>
    <property type="evidence" value="ECO:0007669"/>
    <property type="project" value="UniProtKB-EC"/>
</dbReference>
<dbReference type="PANTHER" id="PTHR32234">
    <property type="entry name" value="THIOL:DISULFIDE INTERCHANGE PROTEIN DSBD"/>
    <property type="match status" value="1"/>
</dbReference>
<dbReference type="SUPFAM" id="SSF48452">
    <property type="entry name" value="TPR-like"/>
    <property type="match status" value="2"/>
</dbReference>
<accession>A0A2S9XHU7</accession>
<dbReference type="PROSITE" id="PS51352">
    <property type="entry name" value="THIOREDOXIN_2"/>
    <property type="match status" value="1"/>
</dbReference>
<feature type="compositionally biased region" description="Basic and acidic residues" evidence="2">
    <location>
        <begin position="28"/>
        <end position="38"/>
    </location>
</feature>
<dbReference type="AlphaFoldDB" id="A0A2S9XHU7"/>
<dbReference type="EMBL" id="PVNK01000209">
    <property type="protein sequence ID" value="PRP92448.1"/>
    <property type="molecule type" value="Genomic_DNA"/>
</dbReference>
<dbReference type="Gene3D" id="3.40.30.10">
    <property type="entry name" value="Glutaredoxin"/>
    <property type="match status" value="1"/>
</dbReference>
<dbReference type="Pfam" id="PF13432">
    <property type="entry name" value="TPR_16"/>
    <property type="match status" value="1"/>
</dbReference>
<dbReference type="OrthoDB" id="215495at2"/>
<feature type="region of interest" description="Disordered" evidence="2">
    <location>
        <begin position="26"/>
        <end position="60"/>
    </location>
</feature>
<evidence type="ECO:0000256" key="1">
    <source>
        <dbReference type="PROSITE-ProRule" id="PRU00339"/>
    </source>
</evidence>
<feature type="domain" description="Thioredoxin" evidence="3">
    <location>
        <begin position="65"/>
        <end position="201"/>
    </location>
</feature>
<dbReference type="SUPFAM" id="SSF52833">
    <property type="entry name" value="Thioredoxin-like"/>
    <property type="match status" value="1"/>
</dbReference>
<dbReference type="GO" id="GO:0045454">
    <property type="term" value="P:cell redox homeostasis"/>
    <property type="evidence" value="ECO:0007669"/>
    <property type="project" value="TreeGrafter"/>
</dbReference>
<feature type="repeat" description="TPR" evidence="1">
    <location>
        <begin position="298"/>
        <end position="331"/>
    </location>
</feature>
<reference evidence="4 5" key="1">
    <citation type="submission" date="2018-03" db="EMBL/GenBank/DDBJ databases">
        <title>Draft Genome Sequences of the Obligatory Marine Myxobacteria Enhygromyxa salina SWB005.</title>
        <authorList>
            <person name="Poehlein A."/>
            <person name="Moghaddam J.A."/>
            <person name="Harms H."/>
            <person name="Alanjari M."/>
            <person name="Koenig G.M."/>
            <person name="Daniel R."/>
            <person name="Schaeberle T.F."/>
        </authorList>
    </citation>
    <scope>NUCLEOTIDE SEQUENCE [LARGE SCALE GENOMIC DNA]</scope>
    <source>
        <strain evidence="4 5">SWB005</strain>
    </source>
</reference>
<proteinExistence type="predicted"/>
<organism evidence="4 5">
    <name type="scientific">Enhygromyxa salina</name>
    <dbReference type="NCBI Taxonomy" id="215803"/>
    <lineage>
        <taxon>Bacteria</taxon>
        <taxon>Pseudomonadati</taxon>
        <taxon>Myxococcota</taxon>
        <taxon>Polyangia</taxon>
        <taxon>Nannocystales</taxon>
        <taxon>Nannocystaceae</taxon>
        <taxon>Enhygromyxa</taxon>
    </lineage>
</organism>
<comment type="caution">
    <text evidence="4">The sequence shown here is derived from an EMBL/GenBank/DDBJ whole genome shotgun (WGS) entry which is preliminary data.</text>
</comment>
<keyword evidence="4" id="KW-0560">Oxidoreductase</keyword>
<keyword evidence="5" id="KW-1185">Reference proteome</keyword>
<protein>
    <submittedName>
        <fullName evidence="4">Thiol:disulfide interchange protein DsbD</fullName>
        <ecNumber evidence="4">1.8.1.8</ecNumber>
    </submittedName>
</protein>
<name>A0A2S9XHU7_9BACT</name>
<dbReference type="Pfam" id="PF14559">
    <property type="entry name" value="TPR_19"/>
    <property type="match status" value="1"/>
</dbReference>
<dbReference type="InterPro" id="IPR013766">
    <property type="entry name" value="Thioredoxin_domain"/>
</dbReference>
<dbReference type="Gene3D" id="1.25.40.10">
    <property type="entry name" value="Tetratricopeptide repeat domain"/>
    <property type="match status" value="2"/>
</dbReference>